<accession>A0A8T2QWG9</accession>
<sequence>MDRVKKNEERERHKLRDRELKFSDCQEQCSYKDGAFHPCAPNMELRCLSRHTLDEGLTSVQWCIELCIGHAYIDFTMGVDIDKRSRERENSRQNIISDIISMARRLIVLVLRVAG</sequence>
<evidence type="ECO:0000313" key="1">
    <source>
        <dbReference type="EMBL" id="KAH7287775.1"/>
    </source>
</evidence>
<organism evidence="1 2">
    <name type="scientific">Ceratopteris richardii</name>
    <name type="common">Triangle waterfern</name>
    <dbReference type="NCBI Taxonomy" id="49495"/>
    <lineage>
        <taxon>Eukaryota</taxon>
        <taxon>Viridiplantae</taxon>
        <taxon>Streptophyta</taxon>
        <taxon>Embryophyta</taxon>
        <taxon>Tracheophyta</taxon>
        <taxon>Polypodiopsida</taxon>
        <taxon>Polypodiidae</taxon>
        <taxon>Polypodiales</taxon>
        <taxon>Pteridineae</taxon>
        <taxon>Pteridaceae</taxon>
        <taxon>Parkerioideae</taxon>
        <taxon>Ceratopteris</taxon>
    </lineage>
</organism>
<reference evidence="1" key="1">
    <citation type="submission" date="2021-08" db="EMBL/GenBank/DDBJ databases">
        <title>WGS assembly of Ceratopteris richardii.</title>
        <authorList>
            <person name="Marchant D.B."/>
            <person name="Chen G."/>
            <person name="Jenkins J."/>
            <person name="Shu S."/>
            <person name="Leebens-Mack J."/>
            <person name="Grimwood J."/>
            <person name="Schmutz J."/>
            <person name="Soltis P."/>
            <person name="Soltis D."/>
            <person name="Chen Z.-H."/>
        </authorList>
    </citation>
    <scope>NUCLEOTIDE SEQUENCE</scope>
    <source>
        <strain evidence="1">Whitten #5841</strain>
        <tissue evidence="1">Leaf</tissue>
    </source>
</reference>
<name>A0A8T2QWG9_CERRI</name>
<dbReference type="AlphaFoldDB" id="A0A8T2QWG9"/>
<dbReference type="Proteomes" id="UP000825935">
    <property type="component" value="Chromosome 32"/>
</dbReference>
<proteinExistence type="predicted"/>
<protein>
    <submittedName>
        <fullName evidence="1">Uncharacterized protein</fullName>
    </submittedName>
</protein>
<dbReference type="EMBL" id="CM035437">
    <property type="protein sequence ID" value="KAH7287775.1"/>
    <property type="molecule type" value="Genomic_DNA"/>
</dbReference>
<comment type="caution">
    <text evidence="1">The sequence shown here is derived from an EMBL/GenBank/DDBJ whole genome shotgun (WGS) entry which is preliminary data.</text>
</comment>
<keyword evidence="2" id="KW-1185">Reference proteome</keyword>
<evidence type="ECO:0000313" key="2">
    <source>
        <dbReference type="Proteomes" id="UP000825935"/>
    </source>
</evidence>
<gene>
    <name evidence="1" type="ORF">KP509_32G073900</name>
</gene>